<gene>
    <name evidence="2" type="ORF">SAMN05444000_1781</name>
</gene>
<feature type="coiled-coil region" evidence="1">
    <location>
        <begin position="119"/>
        <end position="146"/>
    </location>
</feature>
<dbReference type="EMBL" id="FQZQ01000077">
    <property type="protein sequence ID" value="SHK69834.1"/>
    <property type="molecule type" value="Genomic_DNA"/>
</dbReference>
<dbReference type="AlphaFoldDB" id="A0A1M6UKR8"/>
<protein>
    <submittedName>
        <fullName evidence="2">Uncharacterized protein</fullName>
    </submittedName>
</protein>
<keyword evidence="3" id="KW-1185">Reference proteome</keyword>
<evidence type="ECO:0000313" key="3">
    <source>
        <dbReference type="Proteomes" id="UP000183982"/>
    </source>
</evidence>
<name>A0A1M6UKR8_9RHOB</name>
<reference evidence="3" key="1">
    <citation type="submission" date="2016-11" db="EMBL/GenBank/DDBJ databases">
        <authorList>
            <person name="Varghese N."/>
            <person name="Submissions S."/>
        </authorList>
    </citation>
    <scope>NUCLEOTIDE SEQUENCE [LARGE SCALE GENOMIC DNA]</scope>
    <source>
        <strain evidence="3">DSM 100564</strain>
    </source>
</reference>
<dbReference type="Proteomes" id="UP000183982">
    <property type="component" value="Unassembled WGS sequence"/>
</dbReference>
<feature type="non-terminal residue" evidence="2">
    <location>
        <position position="1"/>
    </location>
</feature>
<evidence type="ECO:0000256" key="1">
    <source>
        <dbReference type="SAM" id="Coils"/>
    </source>
</evidence>
<accession>A0A1M6UKR8</accession>
<dbReference type="RefSeq" id="WP_220387652.1">
    <property type="nucleotide sequence ID" value="NZ_FQZQ01000077.1"/>
</dbReference>
<proteinExistence type="predicted"/>
<keyword evidence="1" id="KW-0175">Coiled coil</keyword>
<organism evidence="2 3">
    <name type="scientific">Shimia gijangensis</name>
    <dbReference type="NCBI Taxonomy" id="1470563"/>
    <lineage>
        <taxon>Bacteria</taxon>
        <taxon>Pseudomonadati</taxon>
        <taxon>Pseudomonadota</taxon>
        <taxon>Alphaproteobacteria</taxon>
        <taxon>Rhodobacterales</taxon>
        <taxon>Roseobacteraceae</taxon>
    </lineage>
</organism>
<evidence type="ECO:0000313" key="2">
    <source>
        <dbReference type="EMBL" id="SHK69834.1"/>
    </source>
</evidence>
<sequence>GRSLRHVHTARMLELLLRGRVCIRLKARSFSASAVTRENLYSSVRNAVPFIIVVPTLEKSGMLRISGVIDSVRNDDTWRVNIKISNDIKRFGMPKSHFPAPTLVAGSPEAEEKLALVKAEAETDLVSQAQAEIDETLAKLRTAGEEQVSMEGAKNAAELLEVIAEHSEKRGKLIAEQTAQISELETGFAIRRQQVLRQIKQAEELKALQAKLATLSSEIAANEIAAVNALEKGRVHRSKLVGQLPKKWNGTVRCVNDANSSQTVSYAMGFGLDGVNASGFTAKFWLRSKKETNFSGSASILSETISFPLDVRIAVGGTERYGLWRVPTGFTLQMTADGRLSGKEKMDIRWNRSVQASMSLPI</sequence>